<gene>
    <name evidence="3" type="ORF">BLNAU_1828</name>
</gene>
<accession>A0ABQ9YHR1</accession>
<evidence type="ECO:0000256" key="1">
    <source>
        <dbReference type="ARBA" id="ARBA00010926"/>
    </source>
</evidence>
<comment type="caution">
    <text evidence="3">The sequence shown here is derived from an EMBL/GenBank/DDBJ whole genome shotgun (WGS) entry which is preliminary data.</text>
</comment>
<proteinExistence type="inferred from homology"/>
<keyword evidence="3" id="KW-0418">Kinase</keyword>
<dbReference type="InterPro" id="IPR050827">
    <property type="entry name" value="CRP1_MDG1_kinase"/>
</dbReference>
<dbReference type="Pfam" id="PF16561">
    <property type="entry name" value="AMPK1_CBM"/>
    <property type="match status" value="1"/>
</dbReference>
<keyword evidence="3" id="KW-0808">Transferase</keyword>
<reference evidence="3 4" key="1">
    <citation type="journal article" date="2022" name="bioRxiv">
        <title>Genomics of Preaxostyla Flagellates Illuminates Evolutionary Transitions and the Path Towards Mitochondrial Loss.</title>
        <authorList>
            <person name="Novak L.V.F."/>
            <person name="Treitli S.C."/>
            <person name="Pyrih J."/>
            <person name="Halakuc P."/>
            <person name="Pipaliya S.V."/>
            <person name="Vacek V."/>
            <person name="Brzon O."/>
            <person name="Soukal P."/>
            <person name="Eme L."/>
            <person name="Dacks J.B."/>
            <person name="Karnkowska A."/>
            <person name="Elias M."/>
            <person name="Hampl V."/>
        </authorList>
    </citation>
    <scope>NUCLEOTIDE SEQUENCE [LARGE SCALE GENOMIC DNA]</scope>
    <source>
        <strain evidence="3">NAU3</strain>
        <tissue evidence="3">Gut</tissue>
    </source>
</reference>
<dbReference type="CDD" id="cd02859">
    <property type="entry name" value="E_set_AMPKbeta_like_N"/>
    <property type="match status" value="1"/>
</dbReference>
<evidence type="ECO:0000313" key="3">
    <source>
        <dbReference type="EMBL" id="KAK2963294.1"/>
    </source>
</evidence>
<protein>
    <submittedName>
        <fullName evidence="3">Glycogen recognition site of AMP-activated protein kinase</fullName>
    </submittedName>
</protein>
<dbReference type="EMBL" id="JARBJD010000007">
    <property type="protein sequence ID" value="KAK2963294.1"/>
    <property type="molecule type" value="Genomic_DNA"/>
</dbReference>
<dbReference type="InterPro" id="IPR014756">
    <property type="entry name" value="Ig_E-set"/>
</dbReference>
<organism evidence="3 4">
    <name type="scientific">Blattamonas nauphoetae</name>
    <dbReference type="NCBI Taxonomy" id="2049346"/>
    <lineage>
        <taxon>Eukaryota</taxon>
        <taxon>Metamonada</taxon>
        <taxon>Preaxostyla</taxon>
        <taxon>Oxymonadida</taxon>
        <taxon>Blattamonas</taxon>
    </lineage>
</organism>
<name>A0ABQ9YHR1_9EUKA</name>
<feature type="domain" description="AMP-activated protein kinase glycogen-binding" evidence="2">
    <location>
        <begin position="44"/>
        <end position="143"/>
    </location>
</feature>
<evidence type="ECO:0000313" key="4">
    <source>
        <dbReference type="Proteomes" id="UP001281761"/>
    </source>
</evidence>
<dbReference type="PANTHER" id="PTHR10343">
    <property type="entry name" value="5'-AMP-ACTIVATED PROTEIN KINASE , BETA SUBUNIT"/>
    <property type="match status" value="1"/>
</dbReference>
<comment type="similarity">
    <text evidence="1">Belongs to the 5'-AMP-activated protein kinase beta subunit family.</text>
</comment>
<dbReference type="SUPFAM" id="SSF81296">
    <property type="entry name" value="E set domains"/>
    <property type="match status" value="1"/>
</dbReference>
<dbReference type="InterPro" id="IPR013783">
    <property type="entry name" value="Ig-like_fold"/>
</dbReference>
<dbReference type="GO" id="GO:0016301">
    <property type="term" value="F:kinase activity"/>
    <property type="evidence" value="ECO:0007669"/>
    <property type="project" value="UniProtKB-KW"/>
</dbReference>
<dbReference type="PANTHER" id="PTHR10343:SF84">
    <property type="entry name" value="5'-AMP-ACTIVATED PROTEIN KINASE SUBUNIT BETA-1"/>
    <property type="match status" value="1"/>
</dbReference>
<sequence>MDGKTTDNVTVIGTESPQTAQKEQIAKHLTTQLFNAEVPEMDLIPVLFTWNLPSGDDIVYLSGTFNEWSERIPLQVTRESSRTIHGNINADHPVSWHTTLLLPPGLHALRFIVEGKWRINPELPIRKDSHGNEFNAIYIKSPDHTQDDKHPWITEPWEVQGRPFTLTSTLTQSHLNYPIQLPYEHFLLPFPPPSSEEHLCVSVMPCPSLVASAVTIRIRDKFVTSQLIHYNKQIYQNITSSHPE</sequence>
<keyword evidence="4" id="KW-1185">Reference proteome</keyword>
<evidence type="ECO:0000259" key="2">
    <source>
        <dbReference type="Pfam" id="PF16561"/>
    </source>
</evidence>
<dbReference type="InterPro" id="IPR032640">
    <property type="entry name" value="AMPK1_CBM"/>
</dbReference>
<dbReference type="SUPFAM" id="SSF160219">
    <property type="entry name" value="AMPKBI-like"/>
    <property type="match status" value="1"/>
</dbReference>
<dbReference type="Gene3D" id="2.60.40.10">
    <property type="entry name" value="Immunoglobulins"/>
    <property type="match status" value="1"/>
</dbReference>
<dbReference type="Proteomes" id="UP001281761">
    <property type="component" value="Unassembled WGS sequence"/>
</dbReference>
<dbReference type="InterPro" id="IPR037256">
    <property type="entry name" value="ASC_dom_sf"/>
</dbReference>